<reference evidence="1" key="1">
    <citation type="submission" date="2020-05" db="EMBL/GenBank/DDBJ databases">
        <authorList>
            <person name="Chiriac C."/>
            <person name="Salcher M."/>
            <person name="Ghai R."/>
            <person name="Kavagutti S V."/>
        </authorList>
    </citation>
    <scope>NUCLEOTIDE SEQUENCE</scope>
</reference>
<dbReference type="Gene3D" id="2.60.40.420">
    <property type="entry name" value="Cupredoxins - blue copper proteins"/>
    <property type="match status" value="1"/>
</dbReference>
<dbReference type="PROSITE" id="PS51257">
    <property type="entry name" value="PROKAR_LIPOPROTEIN"/>
    <property type="match status" value="1"/>
</dbReference>
<protein>
    <submittedName>
        <fullName evidence="1">Unannotated protein</fullName>
    </submittedName>
</protein>
<evidence type="ECO:0000313" key="1">
    <source>
        <dbReference type="EMBL" id="CAB4703971.1"/>
    </source>
</evidence>
<name>A0A6J6PWX3_9ZZZZ</name>
<gene>
    <name evidence="1" type="ORF">UFOPK2657_00150</name>
</gene>
<proteinExistence type="predicted"/>
<accession>A0A6J6PWX3</accession>
<dbReference type="SUPFAM" id="SSF49503">
    <property type="entry name" value="Cupredoxins"/>
    <property type="match status" value="1"/>
</dbReference>
<sequence>MKRILVAVGLLTALTACSPSSEVAPTETIAAESSVVDAAAVIEISVIVGENSGPDRTETVALGSTVRISLLNSGSEDDFHLHGYDVASGEVPAGEEAVIEFVADAAGEFELESHVTGEVLLVITVQ</sequence>
<dbReference type="AlphaFoldDB" id="A0A6J6PWX3"/>
<organism evidence="1">
    <name type="scientific">freshwater metagenome</name>
    <dbReference type="NCBI Taxonomy" id="449393"/>
    <lineage>
        <taxon>unclassified sequences</taxon>
        <taxon>metagenomes</taxon>
        <taxon>ecological metagenomes</taxon>
    </lineage>
</organism>
<dbReference type="EMBL" id="CAEZYG010000012">
    <property type="protein sequence ID" value="CAB4703971.1"/>
    <property type="molecule type" value="Genomic_DNA"/>
</dbReference>
<dbReference type="InterPro" id="IPR008972">
    <property type="entry name" value="Cupredoxin"/>
</dbReference>